<feature type="region of interest" description="Disordered" evidence="1">
    <location>
        <begin position="311"/>
        <end position="340"/>
    </location>
</feature>
<sequence>MAADKMLLACAASVVESFKTTPAKTDNQDTTLTKLDRPTKLAFSNAKCWVKRLTAALGFSLLALNASAQENRFQIDFMVFANKDPAAENSEVWPDRIFLRYPKSWAAPYTGDEGKSFERISAADPEFAQAAASIKRSSYYRVLYQASWQQDLENLKNAPAVLIKGGKEFGQHSELEGYIKLALERYLYIDTNLWLSKFEENSLSFDTESGTTYYLPPQPKAYQENTGLLDEEYESSPEYQAFLEQNPDMERRKWEMAMEKQQAQQASFGDYRISRIVRMEQRRRMRSDELHFIDHPLFGVLVKITKMKPQEIAPANPEQAKPVPNKADATPSTSANAAGQ</sequence>
<reference evidence="2" key="1">
    <citation type="submission" date="2020-09" db="EMBL/GenBank/DDBJ databases">
        <authorList>
            <person name="Yoon J.-W."/>
        </authorList>
    </citation>
    <scope>NUCLEOTIDE SEQUENCE</scope>
    <source>
        <strain evidence="2">KMU-158</strain>
    </source>
</reference>
<dbReference type="Pfam" id="PF10972">
    <property type="entry name" value="CsiV"/>
    <property type="match status" value="1"/>
</dbReference>
<evidence type="ECO:0000313" key="3">
    <source>
        <dbReference type="Proteomes" id="UP000610558"/>
    </source>
</evidence>
<keyword evidence="3" id="KW-1185">Reference proteome</keyword>
<dbReference type="EMBL" id="JACXLD010000004">
    <property type="protein sequence ID" value="MBD2859094.1"/>
    <property type="molecule type" value="Genomic_DNA"/>
</dbReference>
<evidence type="ECO:0000313" key="2">
    <source>
        <dbReference type="EMBL" id="MBD2859094.1"/>
    </source>
</evidence>
<organism evidence="2 3">
    <name type="scientific">Spongiibacter pelagi</name>
    <dbReference type="NCBI Taxonomy" id="2760804"/>
    <lineage>
        <taxon>Bacteria</taxon>
        <taxon>Pseudomonadati</taxon>
        <taxon>Pseudomonadota</taxon>
        <taxon>Gammaproteobacteria</taxon>
        <taxon>Cellvibrionales</taxon>
        <taxon>Spongiibacteraceae</taxon>
        <taxon>Spongiibacter</taxon>
    </lineage>
</organism>
<dbReference type="InterPro" id="IPR021241">
    <property type="entry name" value="CsiV"/>
</dbReference>
<name>A0A927C0N4_9GAMM</name>
<comment type="caution">
    <text evidence="2">The sequence shown here is derived from an EMBL/GenBank/DDBJ whole genome shotgun (WGS) entry which is preliminary data.</text>
</comment>
<gene>
    <name evidence="2" type="ORF">IB286_08735</name>
</gene>
<evidence type="ECO:0000256" key="1">
    <source>
        <dbReference type="SAM" id="MobiDB-lite"/>
    </source>
</evidence>
<dbReference type="Proteomes" id="UP000610558">
    <property type="component" value="Unassembled WGS sequence"/>
</dbReference>
<accession>A0A927C0N4</accession>
<protein>
    <submittedName>
        <fullName evidence="2">Peptidoglycan binding protein CsiV</fullName>
    </submittedName>
</protein>
<feature type="compositionally biased region" description="Polar residues" evidence="1">
    <location>
        <begin position="330"/>
        <end position="340"/>
    </location>
</feature>
<dbReference type="RefSeq" id="WP_190764561.1">
    <property type="nucleotide sequence ID" value="NZ_JACXLD010000004.1"/>
</dbReference>
<proteinExistence type="predicted"/>
<dbReference type="AlphaFoldDB" id="A0A927C0N4"/>